<feature type="compositionally biased region" description="Low complexity" evidence="1">
    <location>
        <begin position="331"/>
        <end position="345"/>
    </location>
</feature>
<dbReference type="Pfam" id="PF01822">
    <property type="entry name" value="WSC"/>
    <property type="match status" value="1"/>
</dbReference>
<sequence>MFPPCRNAQSAGLLFLLASTWAPLANALDIEYCASFNTGETSSNYSIYQTNGLCHDHCFDDYAYAITQDKLCWCSNYAPVKSVQESDSKCDTPCPAWPKEVCGGSGVYGYINLGNIEPSGSRGPSPSSTKIPRLNRQNSGNTNYHGRVQSDRDGTEHSDSEAVNQVDIHIDNLHDARKLNCMPSLRTHVIPTRESGDTGQDESSTEASETKATSTEEEEATSSSVTDEPSSIVQTVTAGGTVRTVTVAPTQQTAGTSANENTSETTDKSGLGTGQVVGIVVGVIAAVILAAGVVLFLWFRRKKQQNEQEAYRDDPSIRDSSSGIAQRPDMSTTGGSPIASAAAGSRNSTLQVDPRMDPFKQGLYVRSASHESINTLRDDHDYSRRIQAPKVLRATNPDPTPEP</sequence>
<feature type="region of interest" description="Disordered" evidence="1">
    <location>
        <begin position="189"/>
        <end position="232"/>
    </location>
</feature>
<evidence type="ECO:0000313" key="5">
    <source>
        <dbReference type="EMBL" id="KPA41417.1"/>
    </source>
</evidence>
<reference evidence="5 6" key="1">
    <citation type="submission" date="2015-04" db="EMBL/GenBank/DDBJ databases">
        <title>The draft genome sequence of Fusarium langsethiae, a T-2/HT-2 mycotoxin producer.</title>
        <authorList>
            <person name="Lysoe E."/>
            <person name="Divon H.H."/>
            <person name="Terzi V."/>
            <person name="Orru L."/>
            <person name="Lamontanara A."/>
            <person name="Kolseth A.-K."/>
            <person name="Frandsen R.J."/>
            <person name="Nielsen K."/>
            <person name="Thrane U."/>
        </authorList>
    </citation>
    <scope>NUCLEOTIDE SEQUENCE [LARGE SCALE GENOMIC DNA]</scope>
    <source>
        <strain evidence="5 6">Fl201059</strain>
    </source>
</reference>
<dbReference type="InterPro" id="IPR002889">
    <property type="entry name" value="WSC_carb-bd"/>
</dbReference>
<feature type="compositionally biased region" description="Basic and acidic residues" evidence="1">
    <location>
        <begin position="148"/>
        <end position="160"/>
    </location>
</feature>
<keyword evidence="6" id="KW-1185">Reference proteome</keyword>
<organism evidence="5 6">
    <name type="scientific">Fusarium langsethiae</name>
    <dbReference type="NCBI Taxonomy" id="179993"/>
    <lineage>
        <taxon>Eukaryota</taxon>
        <taxon>Fungi</taxon>
        <taxon>Dikarya</taxon>
        <taxon>Ascomycota</taxon>
        <taxon>Pezizomycotina</taxon>
        <taxon>Sordariomycetes</taxon>
        <taxon>Hypocreomycetidae</taxon>
        <taxon>Hypocreales</taxon>
        <taxon>Nectriaceae</taxon>
        <taxon>Fusarium</taxon>
    </lineage>
</organism>
<feature type="compositionally biased region" description="Polar residues" evidence="1">
    <location>
        <begin position="135"/>
        <end position="144"/>
    </location>
</feature>
<evidence type="ECO:0000259" key="4">
    <source>
        <dbReference type="PROSITE" id="PS51212"/>
    </source>
</evidence>
<proteinExistence type="predicted"/>
<dbReference type="PANTHER" id="PTHR16861">
    <property type="entry name" value="GLYCOPROTEIN 38"/>
    <property type="match status" value="1"/>
</dbReference>
<feature type="transmembrane region" description="Helical" evidence="2">
    <location>
        <begin position="276"/>
        <end position="299"/>
    </location>
</feature>
<dbReference type="PROSITE" id="PS51212">
    <property type="entry name" value="WSC"/>
    <property type="match status" value="1"/>
</dbReference>
<dbReference type="EMBL" id="JXCE01000097">
    <property type="protein sequence ID" value="KPA41417.1"/>
    <property type="molecule type" value="Genomic_DNA"/>
</dbReference>
<feature type="compositionally biased region" description="Basic and acidic residues" evidence="1">
    <location>
        <begin position="305"/>
        <end position="317"/>
    </location>
</feature>
<gene>
    <name evidence="5" type="ORF">FLAG1_05688</name>
</gene>
<protein>
    <submittedName>
        <fullName evidence="5">Cell wall integrity and stress response component</fullName>
    </submittedName>
</protein>
<dbReference type="Proteomes" id="UP000037904">
    <property type="component" value="Unassembled WGS sequence"/>
</dbReference>
<feature type="region of interest" description="Disordered" evidence="1">
    <location>
        <begin position="305"/>
        <end position="355"/>
    </location>
</feature>
<feature type="domain" description="WSC" evidence="4">
    <location>
        <begin position="27"/>
        <end position="114"/>
    </location>
</feature>
<dbReference type="PANTHER" id="PTHR16861:SF4">
    <property type="entry name" value="SH3 DOMAIN PROTEIN (AFU_ORTHOLOGUE AFUA_1G13610)"/>
    <property type="match status" value="1"/>
</dbReference>
<feature type="compositionally biased region" description="Low complexity" evidence="1">
    <location>
        <begin position="118"/>
        <end position="128"/>
    </location>
</feature>
<evidence type="ECO:0000313" key="6">
    <source>
        <dbReference type="Proteomes" id="UP000037904"/>
    </source>
</evidence>
<keyword evidence="2" id="KW-1133">Transmembrane helix</keyword>
<feature type="signal peptide" evidence="3">
    <location>
        <begin position="1"/>
        <end position="27"/>
    </location>
</feature>
<keyword evidence="3" id="KW-0732">Signal</keyword>
<feature type="region of interest" description="Disordered" evidence="1">
    <location>
        <begin position="247"/>
        <end position="272"/>
    </location>
</feature>
<feature type="region of interest" description="Disordered" evidence="1">
    <location>
        <begin position="374"/>
        <end position="403"/>
    </location>
</feature>
<evidence type="ECO:0000256" key="1">
    <source>
        <dbReference type="SAM" id="MobiDB-lite"/>
    </source>
</evidence>
<accession>A0A0N0DEP0</accession>
<feature type="region of interest" description="Disordered" evidence="1">
    <location>
        <begin position="116"/>
        <end position="160"/>
    </location>
</feature>
<dbReference type="OrthoDB" id="2537459at2759"/>
<name>A0A0N0DEP0_FUSLA</name>
<evidence type="ECO:0000256" key="2">
    <source>
        <dbReference type="SAM" id="Phobius"/>
    </source>
</evidence>
<comment type="caution">
    <text evidence="5">The sequence shown here is derived from an EMBL/GenBank/DDBJ whole genome shotgun (WGS) entry which is preliminary data.</text>
</comment>
<dbReference type="AlphaFoldDB" id="A0A0N0DEP0"/>
<dbReference type="SMART" id="SM00321">
    <property type="entry name" value="WSC"/>
    <property type="match status" value="1"/>
</dbReference>
<feature type="compositionally biased region" description="Polar residues" evidence="1">
    <location>
        <begin position="249"/>
        <end position="264"/>
    </location>
</feature>
<evidence type="ECO:0000256" key="3">
    <source>
        <dbReference type="SAM" id="SignalP"/>
    </source>
</evidence>
<keyword evidence="2" id="KW-0472">Membrane</keyword>
<feature type="chain" id="PRO_5005846808" evidence="3">
    <location>
        <begin position="28"/>
        <end position="403"/>
    </location>
</feature>
<keyword evidence="2" id="KW-0812">Transmembrane</keyword>